<dbReference type="PANTHER" id="PTHR39550">
    <property type="entry name" value="SLL0658 PROTEIN"/>
    <property type="match status" value="1"/>
</dbReference>
<proteinExistence type="predicted"/>
<sequence>MIIISNTSPINYLILIGQIDLLPQLFSQIIIPCAVYQELSARDAPENVRNWIINTPNWLKIETVTQPADEIIDLLDPGEREAILLAQQLNADLVILDDMKARRIAIDRGLSITGILGILDQATTMKLINLSTAIDNLQKTSFWVSESLLPTFRRYLSQLNCQLNWNK</sequence>
<organism evidence="1">
    <name type="scientific">Planktothrix agardhii</name>
    <name type="common">Oscillatoria agardhii</name>
    <dbReference type="NCBI Taxonomy" id="1160"/>
    <lineage>
        <taxon>Bacteria</taxon>
        <taxon>Bacillati</taxon>
        <taxon>Cyanobacteriota</taxon>
        <taxon>Cyanophyceae</taxon>
        <taxon>Oscillatoriophycideae</taxon>
        <taxon>Oscillatoriales</taxon>
        <taxon>Microcoleaceae</taxon>
        <taxon>Planktothrix</taxon>
    </lineage>
</organism>
<dbReference type="EMBL" id="LO018304">
    <property type="protein sequence ID" value="CUM60039.1"/>
    <property type="molecule type" value="Genomic_DNA"/>
</dbReference>
<evidence type="ECO:0008006" key="2">
    <source>
        <dbReference type="Google" id="ProtNLM"/>
    </source>
</evidence>
<dbReference type="RefSeq" id="WP_235766125.1">
    <property type="nucleotide sequence ID" value="NZ_JBIIEP010000075.1"/>
</dbReference>
<evidence type="ECO:0000313" key="1">
    <source>
        <dbReference type="EMBL" id="CUM60039.1"/>
    </source>
</evidence>
<dbReference type="InterPro" id="IPR021799">
    <property type="entry name" value="PIN-like_prokaryotic"/>
</dbReference>
<reference evidence="1" key="1">
    <citation type="submission" date="2015-09" db="EMBL/GenBank/DDBJ databases">
        <authorList>
            <person name="Jackson K.R."/>
            <person name="Lunt B.L."/>
            <person name="Fisher J.N.B."/>
            <person name="Gardner A.V."/>
            <person name="Bailey M.E."/>
            <person name="Deus L.M."/>
            <person name="Earl A.S."/>
            <person name="Gibby P.D."/>
            <person name="Hartmann K.A."/>
            <person name="Liu J.E."/>
            <person name="Manci A.M."/>
            <person name="Nielsen D.A."/>
            <person name="Solomon M.B."/>
            <person name="Breakwell D.P."/>
            <person name="Burnett S.H."/>
            <person name="Grose J.H."/>
        </authorList>
    </citation>
    <scope>NUCLEOTIDE SEQUENCE</scope>
    <source>
        <strain evidence="1">7805</strain>
    </source>
</reference>
<gene>
    <name evidence="1" type="ORF">PLAM_2073</name>
</gene>
<accession>A0A1J1JGA4</accession>
<name>A0A1J1JGA4_PLAAG</name>
<dbReference type="Pfam" id="PF11848">
    <property type="entry name" value="DUF3368"/>
    <property type="match status" value="1"/>
</dbReference>
<dbReference type="PANTHER" id="PTHR39550:SF1">
    <property type="entry name" value="SLL0658 PROTEIN"/>
    <property type="match status" value="1"/>
</dbReference>
<dbReference type="AlphaFoldDB" id="A0A1J1JGA4"/>
<protein>
    <recommendedName>
        <fullName evidence="2">DUF3368 domain-containing protein</fullName>
    </recommendedName>
</protein>